<dbReference type="Gene3D" id="3.40.50.720">
    <property type="entry name" value="NAD(P)-binding Rossmann-like Domain"/>
    <property type="match status" value="1"/>
</dbReference>
<keyword evidence="6" id="KW-0746">Sphingolipid metabolism</keyword>
<dbReference type="GO" id="GO:0005789">
    <property type="term" value="C:endoplasmic reticulum membrane"/>
    <property type="evidence" value="ECO:0007669"/>
    <property type="project" value="TreeGrafter"/>
</dbReference>
<keyword evidence="7" id="KW-0560">Oxidoreductase</keyword>
<sequence length="300" mass="33585">YVTGGSQGLGRALAKWLVQNGASDVVIVARSVDGLKKVLEELEVRVLHHDPIRRYVSADLITSKGASEALEEAQKRHGRYPDHYFLCAGYSRPRYFIDHTPEELQGGLDATYWTTAWTAHTACKAMVANRIKGRIVMVGSFLSYTAFVGYTSYSPGKYAVRGLADALRSEMLLHDITVNLFLPGGIDTPGYEVENSSKPAPTKKLEEGDTLITAEECVNHMVRGLQRGYYQSTTMFVSELMRMGSRGGVPGNNPIKDFFMWLLAGIGMPIWVFFMDYTVKGFRKNVQRELEQKGYYKRAT</sequence>
<keyword evidence="4" id="KW-0256">Endoplasmic reticulum</keyword>
<keyword evidence="12" id="KW-1133">Transmembrane helix</keyword>
<feature type="domain" description="Ketoreductase" evidence="13">
    <location>
        <begin position="2"/>
        <end position="189"/>
    </location>
</feature>
<dbReference type="InterPro" id="IPR036291">
    <property type="entry name" value="NAD(P)-bd_dom_sf"/>
</dbReference>
<evidence type="ECO:0000256" key="12">
    <source>
        <dbReference type="SAM" id="Phobius"/>
    </source>
</evidence>
<reference evidence="14 15" key="1">
    <citation type="submission" date="2017-03" db="EMBL/GenBank/DDBJ databases">
        <title>Widespread Adenine N6-methylation of Active Genes in Fungi.</title>
        <authorList>
            <consortium name="DOE Joint Genome Institute"/>
            <person name="Mondo S.J."/>
            <person name="Dannebaum R.O."/>
            <person name="Kuo R.C."/>
            <person name="Louie K.B."/>
            <person name="Bewick A.J."/>
            <person name="Labutti K."/>
            <person name="Haridas S."/>
            <person name="Kuo A."/>
            <person name="Salamov A."/>
            <person name="Ahrendt S.R."/>
            <person name="Lau R."/>
            <person name="Bowen B.P."/>
            <person name="Lipzen A."/>
            <person name="Sullivan W."/>
            <person name="Andreopoulos W.B."/>
            <person name="Clum A."/>
            <person name="Lindquist E."/>
            <person name="Daum C."/>
            <person name="Northen T.R."/>
            <person name="Ramamoorthy G."/>
            <person name="Schmitz R.J."/>
            <person name="Gryganskyi A."/>
            <person name="Culley D."/>
            <person name="Magnuson J."/>
            <person name="James T.Y."/>
            <person name="O'Malley M.A."/>
            <person name="Stajich J.E."/>
            <person name="Spatafora J.W."/>
            <person name="Visel A."/>
            <person name="Grigoriev I.V."/>
        </authorList>
    </citation>
    <scope>NUCLEOTIDE SEQUENCE [LARGE SCALE GENOMIC DNA]</scope>
    <source>
        <strain evidence="14 15">NRRL Y-17943</strain>
    </source>
</reference>
<evidence type="ECO:0000256" key="1">
    <source>
        <dbReference type="ARBA" id="ARBA00004240"/>
    </source>
</evidence>
<keyword evidence="12" id="KW-0472">Membrane</keyword>
<evidence type="ECO:0000256" key="9">
    <source>
        <dbReference type="ARBA" id="ARBA00026112"/>
    </source>
</evidence>
<dbReference type="GO" id="GO:0030148">
    <property type="term" value="P:sphingolipid biosynthetic process"/>
    <property type="evidence" value="ECO:0007669"/>
    <property type="project" value="InterPro"/>
</dbReference>
<keyword evidence="12" id="KW-0812">Transmembrane</keyword>
<evidence type="ECO:0000256" key="10">
    <source>
        <dbReference type="ARBA" id="ARBA00044737"/>
    </source>
</evidence>
<dbReference type="InterPro" id="IPR045022">
    <property type="entry name" value="KDSR-like"/>
</dbReference>
<dbReference type="SUPFAM" id="SSF51735">
    <property type="entry name" value="NAD(P)-binding Rossmann-fold domains"/>
    <property type="match status" value="1"/>
</dbReference>
<evidence type="ECO:0000256" key="3">
    <source>
        <dbReference type="ARBA" id="ARBA00004991"/>
    </source>
</evidence>
<dbReference type="InterPro" id="IPR057326">
    <property type="entry name" value="KR_dom"/>
</dbReference>
<dbReference type="OrthoDB" id="10267115at2759"/>
<proteinExistence type="predicted"/>
<dbReference type="SMART" id="SM00822">
    <property type="entry name" value="PKS_KR"/>
    <property type="match status" value="1"/>
</dbReference>
<name>A0A1Y1UJG8_9TREE</name>
<evidence type="ECO:0000313" key="14">
    <source>
        <dbReference type="EMBL" id="ORX38198.1"/>
    </source>
</evidence>
<comment type="caution">
    <text evidence="14">The sequence shown here is derived from an EMBL/GenBank/DDBJ whole genome shotgun (WGS) entry which is preliminary data.</text>
</comment>
<dbReference type="InParanoid" id="A0A1Y1UJG8"/>
<dbReference type="Pfam" id="PF00106">
    <property type="entry name" value="adh_short"/>
    <property type="match status" value="1"/>
</dbReference>
<comment type="pathway">
    <text evidence="2">Lipid metabolism; sphingolipid metabolism.</text>
</comment>
<evidence type="ECO:0000313" key="15">
    <source>
        <dbReference type="Proteomes" id="UP000193218"/>
    </source>
</evidence>
<dbReference type="FunCoup" id="A0A1Y1UJG8">
    <property type="interactions" value="99"/>
</dbReference>
<dbReference type="EMBL" id="NBSH01000004">
    <property type="protein sequence ID" value="ORX38198.1"/>
    <property type="molecule type" value="Genomic_DNA"/>
</dbReference>
<gene>
    <name evidence="14" type="ORF">BD324DRAFT_578063</name>
</gene>
<evidence type="ECO:0000256" key="5">
    <source>
        <dbReference type="ARBA" id="ARBA00022857"/>
    </source>
</evidence>
<feature type="non-terminal residue" evidence="14">
    <location>
        <position position="1"/>
    </location>
</feature>
<evidence type="ECO:0000256" key="7">
    <source>
        <dbReference type="ARBA" id="ARBA00023002"/>
    </source>
</evidence>
<dbReference type="InterPro" id="IPR002347">
    <property type="entry name" value="SDR_fam"/>
</dbReference>
<keyword evidence="15" id="KW-1185">Reference proteome</keyword>
<comment type="catalytic activity">
    <reaction evidence="11">
        <text>sphinganine + NADP(+) = 3-oxosphinganine + NADPH + H(+)</text>
        <dbReference type="Rhea" id="RHEA:22640"/>
        <dbReference type="ChEBI" id="CHEBI:15378"/>
        <dbReference type="ChEBI" id="CHEBI:57783"/>
        <dbReference type="ChEBI" id="CHEBI:57817"/>
        <dbReference type="ChEBI" id="CHEBI:58299"/>
        <dbReference type="ChEBI" id="CHEBI:58349"/>
        <dbReference type="EC" id="1.1.1.102"/>
    </reaction>
    <physiologicalReaction direction="right-to-left" evidence="11">
        <dbReference type="Rhea" id="RHEA:22642"/>
    </physiologicalReaction>
</comment>
<dbReference type="PRINTS" id="PR00081">
    <property type="entry name" value="GDHRDH"/>
</dbReference>
<accession>A0A1Y1UJG8</accession>
<dbReference type="STRING" id="4999.A0A1Y1UJG8"/>
<evidence type="ECO:0000256" key="8">
    <source>
        <dbReference type="ARBA" id="ARBA00023098"/>
    </source>
</evidence>
<dbReference type="CDD" id="cd08939">
    <property type="entry name" value="KDSR-like_SDR_c"/>
    <property type="match status" value="1"/>
</dbReference>
<evidence type="ECO:0000256" key="4">
    <source>
        <dbReference type="ARBA" id="ARBA00022824"/>
    </source>
</evidence>
<comment type="pathway">
    <text evidence="3">Sphingolipid metabolism.</text>
</comment>
<dbReference type="AlphaFoldDB" id="A0A1Y1UJG8"/>
<dbReference type="Proteomes" id="UP000193218">
    <property type="component" value="Unassembled WGS sequence"/>
</dbReference>
<comment type="function">
    <text evidence="10">Catalyzes the reduction of 3'-oxosphinganine (3-ketodihydrosphingosine/KDS) to sphinganine (dihydrosphingosine/DHS), the second step of de novo sphingolipid biosynthesis.</text>
</comment>
<keyword evidence="8" id="KW-0443">Lipid metabolism</keyword>
<comment type="subcellular location">
    <subcellularLocation>
        <location evidence="1">Endoplasmic reticulum</location>
    </subcellularLocation>
</comment>
<organism evidence="14 15">
    <name type="scientific">Kockovaella imperatae</name>
    <dbReference type="NCBI Taxonomy" id="4999"/>
    <lineage>
        <taxon>Eukaryota</taxon>
        <taxon>Fungi</taxon>
        <taxon>Dikarya</taxon>
        <taxon>Basidiomycota</taxon>
        <taxon>Agaricomycotina</taxon>
        <taxon>Tremellomycetes</taxon>
        <taxon>Tremellales</taxon>
        <taxon>Cuniculitremaceae</taxon>
        <taxon>Kockovaella</taxon>
    </lineage>
</organism>
<keyword evidence="5" id="KW-0521">NADP</keyword>
<dbReference type="PANTHER" id="PTHR43550">
    <property type="entry name" value="3-KETODIHYDROSPHINGOSINE REDUCTASE"/>
    <property type="match status" value="1"/>
</dbReference>
<dbReference type="RefSeq" id="XP_021872120.1">
    <property type="nucleotide sequence ID" value="XM_022013298.1"/>
</dbReference>
<feature type="transmembrane region" description="Helical" evidence="12">
    <location>
        <begin position="258"/>
        <end position="279"/>
    </location>
</feature>
<evidence type="ECO:0000256" key="11">
    <source>
        <dbReference type="ARBA" id="ARBA00048930"/>
    </source>
</evidence>
<evidence type="ECO:0000259" key="13">
    <source>
        <dbReference type="SMART" id="SM00822"/>
    </source>
</evidence>
<evidence type="ECO:0000256" key="6">
    <source>
        <dbReference type="ARBA" id="ARBA00022919"/>
    </source>
</evidence>
<dbReference type="GeneID" id="33555106"/>
<dbReference type="GO" id="GO:0006666">
    <property type="term" value="P:3-keto-sphinganine metabolic process"/>
    <property type="evidence" value="ECO:0007669"/>
    <property type="project" value="InterPro"/>
</dbReference>
<dbReference type="PANTHER" id="PTHR43550:SF3">
    <property type="entry name" value="3-KETODIHYDROSPHINGOSINE REDUCTASE"/>
    <property type="match status" value="1"/>
</dbReference>
<dbReference type="GO" id="GO:0047560">
    <property type="term" value="F:3-dehydrosphinganine reductase activity"/>
    <property type="evidence" value="ECO:0007669"/>
    <property type="project" value="UniProtKB-EC"/>
</dbReference>
<protein>
    <recommendedName>
        <fullName evidence="9">3-dehydrosphinganine reductase</fullName>
        <ecNumber evidence="9">1.1.1.102</ecNumber>
    </recommendedName>
</protein>
<evidence type="ECO:0000256" key="2">
    <source>
        <dbReference type="ARBA" id="ARBA00004760"/>
    </source>
</evidence>
<dbReference type="EC" id="1.1.1.102" evidence="9"/>